<name>A0A061GL26_THECC</name>
<dbReference type="PANTHER" id="PTHR44137:SF57">
    <property type="entry name" value="CHAPERONE DNAJ-DOMAIN PROTEIN"/>
    <property type="match status" value="1"/>
</dbReference>
<dbReference type="PRINTS" id="PR00625">
    <property type="entry name" value="JDOMAIN"/>
</dbReference>
<dbReference type="AlphaFoldDB" id="A0A061GL26"/>
<dbReference type="InParanoid" id="A0A061GL26"/>
<evidence type="ECO:0000259" key="2">
    <source>
        <dbReference type="PROSITE" id="PS50076"/>
    </source>
</evidence>
<evidence type="ECO:0000256" key="1">
    <source>
        <dbReference type="SAM" id="MobiDB-lite"/>
    </source>
</evidence>
<dbReference type="SUPFAM" id="SSF46565">
    <property type="entry name" value="Chaperone J-domain"/>
    <property type="match status" value="1"/>
</dbReference>
<feature type="compositionally biased region" description="Polar residues" evidence="1">
    <location>
        <begin position="113"/>
        <end position="132"/>
    </location>
</feature>
<dbReference type="PANTHER" id="PTHR44137">
    <property type="entry name" value="BNAC03G44070D PROTEIN"/>
    <property type="match status" value="1"/>
</dbReference>
<keyword evidence="4" id="KW-1185">Reference proteome</keyword>
<evidence type="ECO:0000313" key="3">
    <source>
        <dbReference type="EMBL" id="EOY30211.1"/>
    </source>
</evidence>
<feature type="domain" description="J" evidence="2">
    <location>
        <begin position="58"/>
        <end position="123"/>
    </location>
</feature>
<feature type="compositionally biased region" description="Low complexity" evidence="1">
    <location>
        <begin position="142"/>
        <end position="152"/>
    </location>
</feature>
<dbReference type="eggNOG" id="ENOG502T0E3">
    <property type="taxonomic scope" value="Eukaryota"/>
</dbReference>
<dbReference type="Gene3D" id="1.10.287.110">
    <property type="entry name" value="DnaJ domain"/>
    <property type="match status" value="1"/>
</dbReference>
<feature type="region of interest" description="Disordered" evidence="1">
    <location>
        <begin position="251"/>
        <end position="277"/>
    </location>
</feature>
<gene>
    <name evidence="3" type="ORF">TCM_037493</name>
</gene>
<dbReference type="Pfam" id="PF00226">
    <property type="entry name" value="DnaJ"/>
    <property type="match status" value="1"/>
</dbReference>
<dbReference type="PROSITE" id="PS50076">
    <property type="entry name" value="DNAJ_2"/>
    <property type="match status" value="1"/>
</dbReference>
<protein>
    <recommendedName>
        <fullName evidence="2">J domain-containing protein</fullName>
    </recommendedName>
</protein>
<evidence type="ECO:0000313" key="4">
    <source>
        <dbReference type="Proteomes" id="UP000026915"/>
    </source>
</evidence>
<accession>A0A061GL26</accession>
<dbReference type="InterPro" id="IPR001623">
    <property type="entry name" value="DnaJ_domain"/>
</dbReference>
<reference evidence="3 4" key="1">
    <citation type="journal article" date="2013" name="Genome Biol.">
        <title>The genome sequence of the most widely cultivated cacao type and its use to identify candidate genes regulating pod color.</title>
        <authorList>
            <person name="Motamayor J.C."/>
            <person name="Mockaitis K."/>
            <person name="Schmutz J."/>
            <person name="Haiminen N."/>
            <person name="Iii D.L."/>
            <person name="Cornejo O."/>
            <person name="Findley S.D."/>
            <person name="Zheng P."/>
            <person name="Utro F."/>
            <person name="Royaert S."/>
            <person name="Saski C."/>
            <person name="Jenkins J."/>
            <person name="Podicheti R."/>
            <person name="Zhao M."/>
            <person name="Scheffler B.E."/>
            <person name="Stack J.C."/>
            <person name="Feltus F.A."/>
            <person name="Mustiga G.M."/>
            <person name="Amores F."/>
            <person name="Phillips W."/>
            <person name="Marelli J.P."/>
            <person name="May G.D."/>
            <person name="Shapiro H."/>
            <person name="Ma J."/>
            <person name="Bustamante C.D."/>
            <person name="Schnell R.J."/>
            <person name="Main D."/>
            <person name="Gilbert D."/>
            <person name="Parida L."/>
            <person name="Kuhn D.N."/>
        </authorList>
    </citation>
    <scope>NUCLEOTIDE SEQUENCE [LARGE SCALE GENOMIC DNA]</scope>
    <source>
        <strain evidence="4">cv. Matina 1-6</strain>
    </source>
</reference>
<dbReference type="STRING" id="3641.A0A061GL26"/>
<dbReference type="HOGENOM" id="CLU_777100_0_0_1"/>
<dbReference type="Gramene" id="EOY30211">
    <property type="protein sequence ID" value="EOY30211"/>
    <property type="gene ID" value="TCM_037493"/>
</dbReference>
<proteinExistence type="predicted"/>
<dbReference type="SMART" id="SM00271">
    <property type="entry name" value="DnaJ"/>
    <property type="match status" value="1"/>
</dbReference>
<sequence length="357" mass="38621">MPPPTLQSFLAAADENFRSQNLEEAIKQAKMARDYIDQFLIAYHVHMASQEKTNGGPDWYAVLGIRDRNADAEAIKNAFKKRALKVHPDKNSSAAADDAFKLVSEAWRVLSEPSSRQAYDQIRGSTPPSQQYECDEVDESAPKSSKGPASPSTKDESGASEQTWTNSESEDGSQSNTSAPNNQPSAYGSSGFGAEAGGRCGTSAYQDQAPSYNRAAGSANWSGTWPTNNPPPFYYTFEGAWVNSFKPDQPFNTGETGFSGGTTATGYQGPSPNNTPIASWAERQMYERPNQYSQSPPNFGAAGWSGASASSTQVQPPTILEALTTRFCPFCRTQLTLTPAGTRLAILCTHCNWSFPL</sequence>
<feature type="compositionally biased region" description="Polar residues" evidence="1">
    <location>
        <begin position="159"/>
        <end position="188"/>
    </location>
</feature>
<dbReference type="CDD" id="cd06257">
    <property type="entry name" value="DnaJ"/>
    <property type="match status" value="1"/>
</dbReference>
<feature type="region of interest" description="Disordered" evidence="1">
    <location>
        <begin position="289"/>
        <end position="311"/>
    </location>
</feature>
<feature type="compositionally biased region" description="Low complexity" evidence="1">
    <location>
        <begin position="300"/>
        <end position="311"/>
    </location>
</feature>
<organism evidence="3 4">
    <name type="scientific">Theobroma cacao</name>
    <name type="common">Cacao</name>
    <name type="synonym">Cocoa</name>
    <dbReference type="NCBI Taxonomy" id="3641"/>
    <lineage>
        <taxon>Eukaryota</taxon>
        <taxon>Viridiplantae</taxon>
        <taxon>Streptophyta</taxon>
        <taxon>Embryophyta</taxon>
        <taxon>Tracheophyta</taxon>
        <taxon>Spermatophyta</taxon>
        <taxon>Magnoliopsida</taxon>
        <taxon>eudicotyledons</taxon>
        <taxon>Gunneridae</taxon>
        <taxon>Pentapetalae</taxon>
        <taxon>rosids</taxon>
        <taxon>malvids</taxon>
        <taxon>Malvales</taxon>
        <taxon>Malvaceae</taxon>
        <taxon>Byttnerioideae</taxon>
        <taxon>Theobroma</taxon>
    </lineage>
</organism>
<feature type="region of interest" description="Disordered" evidence="1">
    <location>
        <begin position="113"/>
        <end position="193"/>
    </location>
</feature>
<dbReference type="Proteomes" id="UP000026915">
    <property type="component" value="Chromosome 9"/>
</dbReference>
<dbReference type="EMBL" id="CM001887">
    <property type="protein sequence ID" value="EOY30211.1"/>
    <property type="molecule type" value="Genomic_DNA"/>
</dbReference>
<dbReference type="InterPro" id="IPR036869">
    <property type="entry name" value="J_dom_sf"/>
</dbReference>